<feature type="transmembrane region" description="Helical" evidence="1">
    <location>
        <begin position="89"/>
        <end position="108"/>
    </location>
</feature>
<keyword evidence="1" id="KW-0472">Membrane</keyword>
<feature type="transmembrane region" description="Helical" evidence="1">
    <location>
        <begin position="57"/>
        <end position="77"/>
    </location>
</feature>
<feature type="transmembrane region" description="Helical" evidence="1">
    <location>
        <begin position="212"/>
        <end position="229"/>
    </location>
</feature>
<feature type="transmembrane region" description="Helical" evidence="1">
    <location>
        <begin position="294"/>
        <end position="317"/>
    </location>
</feature>
<evidence type="ECO:0000256" key="1">
    <source>
        <dbReference type="SAM" id="Phobius"/>
    </source>
</evidence>
<dbReference type="Proteomes" id="UP001501676">
    <property type="component" value="Unassembled WGS sequence"/>
</dbReference>
<organism evidence="2 3">
    <name type="scientific">Cryptosporangium minutisporangium</name>
    <dbReference type="NCBI Taxonomy" id="113569"/>
    <lineage>
        <taxon>Bacteria</taxon>
        <taxon>Bacillati</taxon>
        <taxon>Actinomycetota</taxon>
        <taxon>Actinomycetes</taxon>
        <taxon>Cryptosporangiales</taxon>
        <taxon>Cryptosporangiaceae</taxon>
        <taxon>Cryptosporangium</taxon>
    </lineage>
</organism>
<dbReference type="EMBL" id="BAAAYN010000006">
    <property type="protein sequence ID" value="GAA3383865.1"/>
    <property type="molecule type" value="Genomic_DNA"/>
</dbReference>
<accession>A0ABP6SSF8</accession>
<keyword evidence="1" id="KW-1133">Transmembrane helix</keyword>
<sequence>MMITDRTTLPPLSAAAWSLCYGAFGLWWAAGGAGFPYGPSDRAARMGAVLVGVPARFTGVVVAFLGLTGALVGFALAARYRHTGHGGTALRALAACLGGVLLLVVPDGRLLLALGELMVLHPERVEAAAAHQAFCAAGGALLLWAARPSGGRRHRVLGPVSARRERRFCYLAAALPLLYAGPRLLWALGWTVGLDAATTEMVTSPTGRTRELVFAGAAAAGGLLTLGLTQRWGTRIPGAVPWLGGRRVPIPLATVPAGVVALALIGAGATMWRALAGALLGSSPSEDALSAANWGAWLGNLAWLPWGIALAVAVRHYRRRRITDRREGGSGQPVSTPEVSTAVLASSFNASSDRTSRGV</sequence>
<reference evidence="3" key="1">
    <citation type="journal article" date="2019" name="Int. J. Syst. Evol. Microbiol.">
        <title>The Global Catalogue of Microorganisms (GCM) 10K type strain sequencing project: providing services to taxonomists for standard genome sequencing and annotation.</title>
        <authorList>
            <consortium name="The Broad Institute Genomics Platform"/>
            <consortium name="The Broad Institute Genome Sequencing Center for Infectious Disease"/>
            <person name="Wu L."/>
            <person name="Ma J."/>
        </authorList>
    </citation>
    <scope>NUCLEOTIDE SEQUENCE [LARGE SCALE GENOMIC DNA]</scope>
    <source>
        <strain evidence="3">JCM 9458</strain>
    </source>
</reference>
<evidence type="ECO:0008006" key="4">
    <source>
        <dbReference type="Google" id="ProtNLM"/>
    </source>
</evidence>
<feature type="transmembrane region" description="Helical" evidence="1">
    <location>
        <begin position="168"/>
        <end position="192"/>
    </location>
</feature>
<evidence type="ECO:0000313" key="3">
    <source>
        <dbReference type="Proteomes" id="UP001501676"/>
    </source>
</evidence>
<protein>
    <recommendedName>
        <fullName evidence="4">DUF3995 domain-containing protein</fullName>
    </recommendedName>
</protein>
<gene>
    <name evidence="2" type="ORF">GCM10020369_11420</name>
</gene>
<name>A0ABP6SSF8_9ACTN</name>
<evidence type="ECO:0000313" key="2">
    <source>
        <dbReference type="EMBL" id="GAA3383865.1"/>
    </source>
</evidence>
<dbReference type="RefSeq" id="WP_345726895.1">
    <property type="nucleotide sequence ID" value="NZ_BAAAYN010000006.1"/>
</dbReference>
<feature type="transmembrane region" description="Helical" evidence="1">
    <location>
        <begin position="250"/>
        <end position="274"/>
    </location>
</feature>
<feature type="transmembrane region" description="Helical" evidence="1">
    <location>
        <begin position="12"/>
        <end position="37"/>
    </location>
</feature>
<proteinExistence type="predicted"/>
<keyword evidence="1" id="KW-0812">Transmembrane</keyword>
<keyword evidence="3" id="KW-1185">Reference proteome</keyword>
<feature type="transmembrane region" description="Helical" evidence="1">
    <location>
        <begin position="128"/>
        <end position="147"/>
    </location>
</feature>
<comment type="caution">
    <text evidence="2">The sequence shown here is derived from an EMBL/GenBank/DDBJ whole genome shotgun (WGS) entry which is preliminary data.</text>
</comment>